<dbReference type="VEuPathDB" id="TriTrypDB:BSAL_55000"/>
<name>A0A0S4IIV6_BODSA</name>
<evidence type="ECO:0000313" key="1">
    <source>
        <dbReference type="EMBL" id="CUE73260.1"/>
    </source>
</evidence>
<keyword evidence="2" id="KW-1185">Reference proteome</keyword>
<dbReference type="AlphaFoldDB" id="A0A0S4IIV6"/>
<accession>A0A0S4IIV6</accession>
<sequence length="185" mass="20278">MSTGNVTVAILSTLNVPLVMPVLDSIDDGALRKDIAEEAVRLSIMENLCGFDGVTVEEGTTTLPHRKGSFQYRADVDFNKLARCIAALQTEYQRVVGIAKDMHEVVAQIQEAGAPVPELLAPLQTLAEGLKSISLGELIAMPLTSALKCRSWKKGEQKIVGFWTTPVPMLAKRSLRIQRREVTYV</sequence>
<protein>
    <submittedName>
        <fullName evidence="1">Uncharacterized protein</fullName>
    </submittedName>
</protein>
<gene>
    <name evidence="1" type="ORF">BSAL_55000</name>
</gene>
<proteinExistence type="predicted"/>
<dbReference type="Proteomes" id="UP000051952">
    <property type="component" value="Unassembled WGS sequence"/>
</dbReference>
<evidence type="ECO:0000313" key="2">
    <source>
        <dbReference type="Proteomes" id="UP000051952"/>
    </source>
</evidence>
<dbReference type="EMBL" id="CYKH01000145">
    <property type="protein sequence ID" value="CUE73260.1"/>
    <property type="molecule type" value="Genomic_DNA"/>
</dbReference>
<reference evidence="2" key="1">
    <citation type="submission" date="2015-09" db="EMBL/GenBank/DDBJ databases">
        <authorList>
            <consortium name="Pathogen Informatics"/>
        </authorList>
    </citation>
    <scope>NUCLEOTIDE SEQUENCE [LARGE SCALE GENOMIC DNA]</scope>
    <source>
        <strain evidence="2">Lake Konstanz</strain>
    </source>
</reference>
<dbReference type="OrthoDB" id="267473at2759"/>
<organism evidence="1 2">
    <name type="scientific">Bodo saltans</name>
    <name type="common">Flagellated protozoan</name>
    <dbReference type="NCBI Taxonomy" id="75058"/>
    <lineage>
        <taxon>Eukaryota</taxon>
        <taxon>Discoba</taxon>
        <taxon>Euglenozoa</taxon>
        <taxon>Kinetoplastea</taxon>
        <taxon>Metakinetoplastina</taxon>
        <taxon>Eubodonida</taxon>
        <taxon>Bodonidae</taxon>
        <taxon>Bodo</taxon>
    </lineage>
</organism>